<dbReference type="Pfam" id="PF08530">
    <property type="entry name" value="PepX_C"/>
    <property type="match status" value="1"/>
</dbReference>
<reference evidence="6" key="1">
    <citation type="journal article" date="2019" name="Int. J. Syst. Evol. Microbiol.">
        <title>The Global Catalogue of Microorganisms (GCM) 10K type strain sequencing project: providing services to taxonomists for standard genome sequencing and annotation.</title>
        <authorList>
            <consortium name="The Broad Institute Genomics Platform"/>
            <consortium name="The Broad Institute Genome Sequencing Center for Infectious Disease"/>
            <person name="Wu L."/>
            <person name="Ma J."/>
        </authorList>
    </citation>
    <scope>NUCLEOTIDE SEQUENCE [LARGE SCALE GENOMIC DNA]</scope>
    <source>
        <strain evidence="6">CGMCC 4.1469</strain>
    </source>
</reference>
<evidence type="ECO:0000256" key="2">
    <source>
        <dbReference type="ARBA" id="ARBA00022801"/>
    </source>
</evidence>
<dbReference type="SUPFAM" id="SSF53474">
    <property type="entry name" value="alpha/beta-Hydrolases"/>
    <property type="match status" value="1"/>
</dbReference>
<evidence type="ECO:0000256" key="3">
    <source>
        <dbReference type="SAM" id="SignalP"/>
    </source>
</evidence>
<comment type="caution">
    <text evidence="5">The sequence shown here is derived from an EMBL/GenBank/DDBJ whole genome shotgun (WGS) entry which is preliminary data.</text>
</comment>
<name>A0ABW1EUP6_9ACTN</name>
<evidence type="ECO:0000259" key="4">
    <source>
        <dbReference type="SMART" id="SM00939"/>
    </source>
</evidence>
<feature type="chain" id="PRO_5046557357" evidence="3">
    <location>
        <begin position="35"/>
        <end position="544"/>
    </location>
</feature>
<dbReference type="Gene3D" id="3.40.50.1820">
    <property type="entry name" value="alpha/beta hydrolase"/>
    <property type="match status" value="1"/>
</dbReference>
<sequence>MERSRRSSAQRTVSVVLAAAVALGAGAVARPAAAAAAAPAGPVQSAQGVAGFRLADIPAKDGVVLKADVFTPPPGTPGADPQGRYPLVVQPASWGQNDLEYVAQGHALAEAGYVVVTYTVRGFWASGGEVDVAGPKDVADISAVIDWALARTPADPQRVGMVGLSLGGGLTLLGAAFDPRIRAVASLSGWADLTDSLYSGQTRHLQAAAVLAGIQAPTGRRSPEFARVLDDLFDNRDLPDVVRWADTRSPARYLDRINANGTAVLLANAWGDSFFNPGQIIDFYQRLTVPKRLELRPGDHASQEFTGLLGLPNAAWDSARSWLDQYLKGAPADQRRPVDLEVRPTGRHESHPDWQSVATRTDHLAVGADTLGGEAAGEWRTTVLGDLPSGANAGVTLLSGALDQNLHRPPTVVVPLLARPAAAVRQSQPYPQGLAVRGAARLHTSVTASSPDGTAVAYLYDVDALGVGRLISHGPQSWTGRTPGRPFPLDVTLFATAYDVPAGHRLALVLGTRDALYGGTTPLGSTVTFTSTAADPSDLTLPLR</sequence>
<accession>A0ABW1EUP6</accession>
<dbReference type="PANTHER" id="PTHR22946">
    <property type="entry name" value="DIENELACTONE HYDROLASE DOMAIN-CONTAINING PROTEIN-RELATED"/>
    <property type="match status" value="1"/>
</dbReference>
<evidence type="ECO:0000313" key="6">
    <source>
        <dbReference type="Proteomes" id="UP001596067"/>
    </source>
</evidence>
<dbReference type="EMBL" id="JBHSOD010000010">
    <property type="protein sequence ID" value="MFC5885524.1"/>
    <property type="molecule type" value="Genomic_DNA"/>
</dbReference>
<dbReference type="PANTHER" id="PTHR22946:SF9">
    <property type="entry name" value="POLYKETIDE TRANSFERASE AF380"/>
    <property type="match status" value="1"/>
</dbReference>
<dbReference type="InterPro" id="IPR008979">
    <property type="entry name" value="Galactose-bd-like_sf"/>
</dbReference>
<evidence type="ECO:0000256" key="1">
    <source>
        <dbReference type="ARBA" id="ARBA00008645"/>
    </source>
</evidence>
<dbReference type="InterPro" id="IPR029058">
    <property type="entry name" value="AB_hydrolase_fold"/>
</dbReference>
<dbReference type="SUPFAM" id="SSF49785">
    <property type="entry name" value="Galactose-binding domain-like"/>
    <property type="match status" value="1"/>
</dbReference>
<dbReference type="InterPro" id="IPR013736">
    <property type="entry name" value="Xaa-Pro_dipept_C"/>
</dbReference>
<protein>
    <submittedName>
        <fullName evidence="5">CocE/NonD family hydrolase</fullName>
    </submittedName>
</protein>
<dbReference type="Gene3D" id="2.60.120.260">
    <property type="entry name" value="Galactose-binding domain-like"/>
    <property type="match status" value="1"/>
</dbReference>
<dbReference type="RefSeq" id="WP_313761688.1">
    <property type="nucleotide sequence ID" value="NZ_BAAAVH010000049.1"/>
</dbReference>
<dbReference type="Pfam" id="PF02129">
    <property type="entry name" value="Peptidase_S15"/>
    <property type="match status" value="1"/>
</dbReference>
<evidence type="ECO:0000313" key="5">
    <source>
        <dbReference type="EMBL" id="MFC5885524.1"/>
    </source>
</evidence>
<comment type="similarity">
    <text evidence="1">Belongs to the AB hydrolase superfamily.</text>
</comment>
<organism evidence="5 6">
    <name type="scientific">Kitasatospora aburaviensis</name>
    <dbReference type="NCBI Taxonomy" id="67265"/>
    <lineage>
        <taxon>Bacteria</taxon>
        <taxon>Bacillati</taxon>
        <taxon>Actinomycetota</taxon>
        <taxon>Actinomycetes</taxon>
        <taxon>Kitasatosporales</taxon>
        <taxon>Streptomycetaceae</taxon>
        <taxon>Kitasatospora</taxon>
    </lineage>
</organism>
<feature type="domain" description="Xaa-Pro dipeptidyl-peptidase C-terminal" evidence="4">
    <location>
        <begin position="320"/>
        <end position="540"/>
    </location>
</feature>
<dbReference type="InterPro" id="IPR000383">
    <property type="entry name" value="Xaa-Pro-like_dom"/>
</dbReference>
<keyword evidence="3" id="KW-0732">Signal</keyword>
<proteinExistence type="inferred from homology"/>
<dbReference type="Proteomes" id="UP001596067">
    <property type="component" value="Unassembled WGS sequence"/>
</dbReference>
<dbReference type="GO" id="GO:0016787">
    <property type="term" value="F:hydrolase activity"/>
    <property type="evidence" value="ECO:0007669"/>
    <property type="project" value="UniProtKB-KW"/>
</dbReference>
<feature type="signal peptide" evidence="3">
    <location>
        <begin position="1"/>
        <end position="34"/>
    </location>
</feature>
<dbReference type="SMART" id="SM00939">
    <property type="entry name" value="PepX_C"/>
    <property type="match status" value="1"/>
</dbReference>
<keyword evidence="6" id="KW-1185">Reference proteome</keyword>
<dbReference type="InterPro" id="IPR050261">
    <property type="entry name" value="FrsA_esterase"/>
</dbReference>
<keyword evidence="2 5" id="KW-0378">Hydrolase</keyword>
<gene>
    <name evidence="5" type="ORF">ACFP0N_11135</name>
</gene>